<dbReference type="Gene3D" id="1.10.10.1230">
    <property type="entry name" value="Penicillin-binding protein, N-terminal non-catalytic domain, head sub-domain"/>
    <property type="match status" value="1"/>
</dbReference>
<evidence type="ECO:0000256" key="11">
    <source>
        <dbReference type="ARBA" id="ARBA00023136"/>
    </source>
</evidence>
<dbReference type="Pfam" id="PF03717">
    <property type="entry name" value="PBP_dimer"/>
    <property type="match status" value="1"/>
</dbReference>
<dbReference type="SUPFAM" id="SSF56601">
    <property type="entry name" value="beta-lactamase/transpeptidase-like"/>
    <property type="match status" value="1"/>
</dbReference>
<evidence type="ECO:0000256" key="5">
    <source>
        <dbReference type="ARBA" id="ARBA00012448"/>
    </source>
</evidence>
<dbReference type="Pfam" id="PF00905">
    <property type="entry name" value="Transpeptidase"/>
    <property type="match status" value="1"/>
</dbReference>
<comment type="similarity">
    <text evidence="4">Belongs to the transpeptidase family.</text>
</comment>
<dbReference type="PANTHER" id="PTHR30627:SF2">
    <property type="entry name" value="PEPTIDOGLYCAN D,D-TRANSPEPTIDASE MRDA"/>
    <property type="match status" value="1"/>
</dbReference>
<proteinExistence type="inferred from homology"/>
<dbReference type="RefSeq" id="WP_153791505.1">
    <property type="nucleotide sequence ID" value="NZ_CP045915.1"/>
</dbReference>
<evidence type="ECO:0000256" key="3">
    <source>
        <dbReference type="ARBA" id="ARBA00004752"/>
    </source>
</evidence>
<dbReference type="Gene3D" id="3.40.710.10">
    <property type="entry name" value="DD-peptidase/beta-lactamase superfamily"/>
    <property type="match status" value="1"/>
</dbReference>
<dbReference type="AlphaFoldDB" id="A0A5Q2TLB0"/>
<evidence type="ECO:0000313" key="18">
    <source>
        <dbReference type="Proteomes" id="UP000339690"/>
    </source>
</evidence>
<evidence type="ECO:0000313" key="17">
    <source>
        <dbReference type="EMBL" id="QGH34941.1"/>
    </source>
</evidence>
<feature type="transmembrane region" description="Helical" evidence="14">
    <location>
        <begin position="21"/>
        <end position="45"/>
    </location>
</feature>
<keyword evidence="10 14" id="KW-1133">Transmembrane helix</keyword>
<dbReference type="Gene3D" id="3.90.1310.10">
    <property type="entry name" value="Penicillin-binding protein 2a (Domain 2)"/>
    <property type="match status" value="1"/>
</dbReference>
<evidence type="ECO:0000256" key="13">
    <source>
        <dbReference type="ARBA" id="ARBA00034000"/>
    </source>
</evidence>
<dbReference type="GO" id="GO:0008360">
    <property type="term" value="P:regulation of cell shape"/>
    <property type="evidence" value="ECO:0007669"/>
    <property type="project" value="UniProtKB-KW"/>
</dbReference>
<feature type="domain" description="Penicillin-binding protein transpeptidase" evidence="15">
    <location>
        <begin position="362"/>
        <end position="692"/>
    </location>
</feature>
<evidence type="ECO:0000256" key="9">
    <source>
        <dbReference type="ARBA" id="ARBA00022984"/>
    </source>
</evidence>
<evidence type="ECO:0000256" key="1">
    <source>
        <dbReference type="ARBA" id="ARBA00004167"/>
    </source>
</evidence>
<dbReference type="GO" id="GO:0009252">
    <property type="term" value="P:peptidoglycan biosynthetic process"/>
    <property type="evidence" value="ECO:0007669"/>
    <property type="project" value="UniProtKB-UniPathway"/>
</dbReference>
<keyword evidence="18" id="KW-1185">Reference proteome</keyword>
<name>A0A5Q2TLB0_9BACI</name>
<evidence type="ECO:0000259" key="16">
    <source>
        <dbReference type="Pfam" id="PF03717"/>
    </source>
</evidence>
<keyword evidence="8" id="KW-0133">Cell shape</keyword>
<keyword evidence="11 14" id="KW-0472">Membrane</keyword>
<dbReference type="SUPFAM" id="SSF56519">
    <property type="entry name" value="Penicillin binding protein dimerisation domain"/>
    <property type="match status" value="1"/>
</dbReference>
<dbReference type="GO" id="GO:0008658">
    <property type="term" value="F:penicillin binding"/>
    <property type="evidence" value="ECO:0007669"/>
    <property type="project" value="InterPro"/>
</dbReference>
<evidence type="ECO:0000256" key="12">
    <source>
        <dbReference type="ARBA" id="ARBA00023316"/>
    </source>
</evidence>
<dbReference type="InterPro" id="IPR001460">
    <property type="entry name" value="PCN-bd_Tpept"/>
</dbReference>
<evidence type="ECO:0000256" key="8">
    <source>
        <dbReference type="ARBA" id="ARBA00022960"/>
    </source>
</evidence>
<dbReference type="EC" id="3.4.16.4" evidence="5"/>
<gene>
    <name evidence="17" type="ORF">GI584_13210</name>
</gene>
<evidence type="ECO:0000256" key="14">
    <source>
        <dbReference type="SAM" id="Phobius"/>
    </source>
</evidence>
<comment type="pathway">
    <text evidence="3">Cell wall biogenesis; peptidoglycan biosynthesis.</text>
</comment>
<dbReference type="InterPro" id="IPR050515">
    <property type="entry name" value="Beta-lactam/transpept"/>
</dbReference>
<keyword evidence="6" id="KW-1003">Cell membrane</keyword>
<dbReference type="UniPathway" id="UPA00219"/>
<dbReference type="InterPro" id="IPR005311">
    <property type="entry name" value="PBP_dimer"/>
</dbReference>
<feature type="domain" description="Penicillin-binding protein dimerisation" evidence="16">
    <location>
        <begin position="68"/>
        <end position="311"/>
    </location>
</feature>
<evidence type="ECO:0000256" key="4">
    <source>
        <dbReference type="ARBA" id="ARBA00007171"/>
    </source>
</evidence>
<protein>
    <recommendedName>
        <fullName evidence="5">serine-type D-Ala-D-Ala carboxypeptidase</fullName>
        <ecNumber evidence="5">3.4.16.4</ecNumber>
    </recommendedName>
</protein>
<organism evidence="17 18">
    <name type="scientific">Gracilibacillus salitolerans</name>
    <dbReference type="NCBI Taxonomy" id="2663022"/>
    <lineage>
        <taxon>Bacteria</taxon>
        <taxon>Bacillati</taxon>
        <taxon>Bacillota</taxon>
        <taxon>Bacilli</taxon>
        <taxon>Bacillales</taxon>
        <taxon>Bacillaceae</taxon>
        <taxon>Gracilibacillus</taxon>
    </lineage>
</organism>
<dbReference type="InterPro" id="IPR036138">
    <property type="entry name" value="PBP_dimer_sf"/>
</dbReference>
<accession>A0A5Q2TLB0</accession>
<comment type="subcellular location">
    <subcellularLocation>
        <location evidence="2">Cell membrane</location>
    </subcellularLocation>
    <subcellularLocation>
        <location evidence="1">Membrane</location>
        <topology evidence="1">Single-pass membrane protein</topology>
    </subcellularLocation>
</comment>
<reference evidence="17 18" key="1">
    <citation type="submission" date="2019-11" db="EMBL/GenBank/DDBJ databases">
        <title>Gracilibacillus salitolerans sp. nov., a moderate halophile isolated from a saline soil in northwest China.</title>
        <authorList>
            <person name="Gan L."/>
        </authorList>
    </citation>
    <scope>NUCLEOTIDE SEQUENCE [LARGE SCALE GENOMIC DNA]</scope>
    <source>
        <strain evidence="17 18">SCU50</strain>
    </source>
</reference>
<dbReference type="Proteomes" id="UP000339690">
    <property type="component" value="Chromosome"/>
</dbReference>
<dbReference type="PANTHER" id="PTHR30627">
    <property type="entry name" value="PEPTIDOGLYCAN D,D-TRANSPEPTIDASE"/>
    <property type="match status" value="1"/>
</dbReference>
<dbReference type="GO" id="GO:0009002">
    <property type="term" value="F:serine-type D-Ala-D-Ala carboxypeptidase activity"/>
    <property type="evidence" value="ECO:0007669"/>
    <property type="project" value="UniProtKB-EC"/>
</dbReference>
<evidence type="ECO:0000256" key="6">
    <source>
        <dbReference type="ARBA" id="ARBA00022475"/>
    </source>
</evidence>
<keyword evidence="9" id="KW-0573">Peptidoglycan synthesis</keyword>
<keyword evidence="12" id="KW-0961">Cell wall biogenesis/degradation</keyword>
<dbReference type="GO" id="GO:0005886">
    <property type="term" value="C:plasma membrane"/>
    <property type="evidence" value="ECO:0007669"/>
    <property type="project" value="UniProtKB-SubCell"/>
</dbReference>
<comment type="catalytic activity">
    <reaction evidence="13">
        <text>Preferential cleavage: (Ac)2-L-Lys-D-Ala-|-D-Ala. Also transpeptidation of peptidyl-alanyl moieties that are N-acyl substituents of D-alanine.</text>
        <dbReference type="EC" id="3.4.16.4"/>
    </reaction>
</comment>
<dbReference type="KEGG" id="grc:GI584_13210"/>
<dbReference type="GO" id="GO:0071972">
    <property type="term" value="F:peptidoglycan L,D-transpeptidase activity"/>
    <property type="evidence" value="ECO:0007669"/>
    <property type="project" value="TreeGrafter"/>
</dbReference>
<evidence type="ECO:0000256" key="10">
    <source>
        <dbReference type="ARBA" id="ARBA00022989"/>
    </source>
</evidence>
<dbReference type="EMBL" id="CP045915">
    <property type="protein sequence ID" value="QGH34941.1"/>
    <property type="molecule type" value="Genomic_DNA"/>
</dbReference>
<dbReference type="GO" id="GO:0071555">
    <property type="term" value="P:cell wall organization"/>
    <property type="evidence" value="ECO:0007669"/>
    <property type="project" value="UniProtKB-KW"/>
</dbReference>
<dbReference type="InterPro" id="IPR012338">
    <property type="entry name" value="Beta-lactam/transpept-like"/>
</dbReference>
<evidence type="ECO:0000256" key="2">
    <source>
        <dbReference type="ARBA" id="ARBA00004236"/>
    </source>
</evidence>
<evidence type="ECO:0000256" key="7">
    <source>
        <dbReference type="ARBA" id="ARBA00022692"/>
    </source>
</evidence>
<sequence>MDQHPDLKKKKKKLKKKKAQLPFRLNILFVTVFLVFSLLIVQLGVVQILNGEEAQRQINQTENTPSEKPVPRGKMYDSDHDLILDNKAVKSITYTPPKNGDSAEGRLELAEDLAEYITIIKDDDELDKTIRERDKKEYWYLKNREEVPDLLTEEERENLDTGDQYQAELDAITEEHLDEFDWTPELLNVLAIKKELDSAYELSPHVVVNEGLTDEEYAQVAEHLNDLSGIDAVIDWDREPLYDGTLSSFFGNLTSSDEGIPRENSDFYLSNGYTWNDRVGTSGLEEQYEHVLRGRKEKVQYTTNSNGDVINSDVVVEGERGKDLVLAVDMEYQSEVDKIVEEELRTAINNPANNTGYLKDALAVVMDPQTGDILALSGIRYDDENDEYVNQAYRTIYDSHEPGSAIKGATVLAGYQEGVIDIGTHMADGMIKIKSTPPFKSHRDLGPSISDIHAIQESSNVYMARIAMKIAGATYRYEEPLYNFDYSAFDTMRNYYSQFGLGVETGIDLPFEASGVTGVDPAQGNLLHLSIGQYDTYTTLQLAQYVSTIANDGYRMKPRLVKEIREPGNGDGSPGKVIESFSPEVLNRVDMDDKYIEQVQTGFRRVFTNGTAQSQWNNFPYEVAGKTGTAQKPKYDYVNDDFVQVDETENLSLVGYSPAENPEVAFAVIVPENGTNNSRHSVHHAIGKRIIEAYYDFKDKSDEEKQEQVENDDE</sequence>
<keyword evidence="7 14" id="KW-0812">Transmembrane</keyword>
<evidence type="ECO:0000259" key="15">
    <source>
        <dbReference type="Pfam" id="PF00905"/>
    </source>
</evidence>